<dbReference type="Pfam" id="PF01636">
    <property type="entry name" value="APH"/>
    <property type="match status" value="1"/>
</dbReference>
<organism evidence="8 9">
    <name type="scientific">Hypsizygus marmoreus</name>
    <name type="common">White beech mushroom</name>
    <name type="synonym">Agaricus marmoreus</name>
    <dbReference type="NCBI Taxonomy" id="39966"/>
    <lineage>
        <taxon>Eukaryota</taxon>
        <taxon>Fungi</taxon>
        <taxon>Dikarya</taxon>
        <taxon>Basidiomycota</taxon>
        <taxon>Agaricomycotina</taxon>
        <taxon>Agaricomycetes</taxon>
        <taxon>Agaricomycetidae</taxon>
        <taxon>Agaricales</taxon>
        <taxon>Tricholomatineae</taxon>
        <taxon>Lyophyllaceae</taxon>
        <taxon>Hypsizygus</taxon>
    </lineage>
</organism>
<sequence>MPLQSLPLSLASSPVRNLLHLKYGKPYLSRHEHTLSPCMSDALEKQLYGHSTGEWLYNNLQQHALRYTSFDIEALKEAACRSAGARHCTSFTKIGEGSYNKIFLLELDNGVKITARIPSPVVGNLELSVASEVATMAYLRDSHAANVPKVFSWSNTEANPVKWPYILMEYVPGIPLQQIWAKIRGVPTAQALGRIITTTLLTSRPAFSQIGSLYFKADVSPELQARPLFADPERNVVDAEHFSQKYRIGPITDRQWWRGARRHVDADRGPWPNTESYIVAAARLEQQCISQGIDMESPYVRSRHEDIPEIQKLLDRCIAAAPYLAPSDPRLSKPTLLHPDLSGSNIIIAAEDNIREQKIIDWQGTTVGPFFMECMVPPVVVYSYGVIERPSDGSIPKLPDNIDSLPVDEQEDLRTHFSLAGKHWAYLSHMAAHEPLFGQAWDLPHWRVMSGLIQRITRCWANGPVELRQSLIDLEDCWPEILSSPCPFQFSPDERARHDMEFAAYTHYMSVTDNLKAFVGCDDDGWVSNKDLDVAQQRMEEVKQVWDAEDAKGPFPFTDGAHCYFLT</sequence>
<reference evidence="8" key="1">
    <citation type="submission" date="2018-04" db="EMBL/GenBank/DDBJ databases">
        <title>Whole genome sequencing of Hypsizygus marmoreus.</title>
        <authorList>
            <person name="Choi I.-G."/>
            <person name="Min B."/>
            <person name="Kim J.-G."/>
            <person name="Kim S."/>
            <person name="Oh Y.-L."/>
            <person name="Kong W.-S."/>
            <person name="Park H."/>
            <person name="Jeong J."/>
            <person name="Song E.-S."/>
        </authorList>
    </citation>
    <scope>NUCLEOTIDE SEQUENCE [LARGE SCALE GENOMIC DNA]</scope>
    <source>
        <strain evidence="8">51987-8</strain>
    </source>
</reference>
<protein>
    <recommendedName>
        <fullName evidence="3">Altered inheritance of mitochondria protein 9, mitochondrial</fullName>
    </recommendedName>
    <alternativeName>
        <fullName evidence="6">Found in mitochondrial proteome protein 29</fullName>
    </alternativeName>
</protein>
<evidence type="ECO:0000256" key="6">
    <source>
        <dbReference type="ARBA" id="ARBA00031849"/>
    </source>
</evidence>
<accession>A0A369J5X6</accession>
<evidence type="ECO:0000259" key="7">
    <source>
        <dbReference type="Pfam" id="PF01636"/>
    </source>
</evidence>
<feature type="domain" description="Aminoglycoside phosphotransferase" evidence="7">
    <location>
        <begin position="91"/>
        <end position="372"/>
    </location>
</feature>
<dbReference type="EMBL" id="LUEZ02000124">
    <property type="protein sequence ID" value="RDB16570.1"/>
    <property type="molecule type" value="Genomic_DNA"/>
</dbReference>
<dbReference type="OrthoDB" id="2831558at2759"/>
<evidence type="ECO:0000256" key="1">
    <source>
        <dbReference type="ARBA" id="ARBA00004173"/>
    </source>
</evidence>
<comment type="subcellular location">
    <subcellularLocation>
        <location evidence="1">Mitochondrion</location>
    </subcellularLocation>
</comment>
<evidence type="ECO:0000256" key="5">
    <source>
        <dbReference type="ARBA" id="ARBA00023128"/>
    </source>
</evidence>
<dbReference type="InParanoid" id="A0A369J5X6"/>
<dbReference type="STRING" id="39966.A0A369J5X6"/>
<dbReference type="GO" id="GO:0005739">
    <property type="term" value="C:mitochondrion"/>
    <property type="evidence" value="ECO:0007669"/>
    <property type="project" value="UniProtKB-SubCell"/>
</dbReference>
<keyword evidence="4" id="KW-0809">Transit peptide</keyword>
<dbReference type="PANTHER" id="PTHR36091">
    <property type="entry name" value="ALTERED INHERITANCE OF MITOCHONDRIA PROTEIN 9, MITOCHONDRIAL"/>
    <property type="match status" value="1"/>
</dbReference>
<dbReference type="InterPro" id="IPR011009">
    <property type="entry name" value="Kinase-like_dom_sf"/>
</dbReference>
<evidence type="ECO:0000256" key="2">
    <source>
        <dbReference type="ARBA" id="ARBA00005543"/>
    </source>
</evidence>
<name>A0A369J5X6_HYPMA</name>
<evidence type="ECO:0000256" key="3">
    <source>
        <dbReference type="ARBA" id="ARBA00016197"/>
    </source>
</evidence>
<keyword evidence="5" id="KW-0496">Mitochondrion</keyword>
<comment type="similarity">
    <text evidence="2">Belongs to the AIM9 family.</text>
</comment>
<dbReference type="AlphaFoldDB" id="A0A369J5X6"/>
<evidence type="ECO:0000313" key="9">
    <source>
        <dbReference type="Proteomes" id="UP000076154"/>
    </source>
</evidence>
<dbReference type="InterPro" id="IPR002575">
    <property type="entry name" value="Aminoglycoside_PTrfase"/>
</dbReference>
<dbReference type="Proteomes" id="UP000076154">
    <property type="component" value="Unassembled WGS sequence"/>
</dbReference>
<gene>
    <name evidence="8" type="primary">AIM9_4</name>
    <name evidence="8" type="ORF">Hypma_002935</name>
</gene>
<evidence type="ECO:0000313" key="8">
    <source>
        <dbReference type="EMBL" id="RDB16570.1"/>
    </source>
</evidence>
<comment type="caution">
    <text evidence="8">The sequence shown here is derived from an EMBL/GenBank/DDBJ whole genome shotgun (WGS) entry which is preliminary data.</text>
</comment>
<dbReference type="PANTHER" id="PTHR36091:SF1">
    <property type="entry name" value="ALTERED INHERITANCE OF MITOCHONDRIA PROTEIN 9, MITOCHONDRIAL"/>
    <property type="match status" value="1"/>
</dbReference>
<keyword evidence="9" id="KW-1185">Reference proteome</keyword>
<dbReference type="SUPFAM" id="SSF56112">
    <property type="entry name" value="Protein kinase-like (PK-like)"/>
    <property type="match status" value="1"/>
</dbReference>
<dbReference type="InterPro" id="IPR051035">
    <property type="entry name" value="Mito_inheritance_9"/>
</dbReference>
<proteinExistence type="inferred from homology"/>
<evidence type="ECO:0000256" key="4">
    <source>
        <dbReference type="ARBA" id="ARBA00022946"/>
    </source>
</evidence>
<dbReference type="Gene3D" id="3.90.1200.10">
    <property type="match status" value="1"/>
</dbReference>